<keyword evidence="5" id="KW-1185">Reference proteome</keyword>
<dbReference type="Proteomes" id="UP000663829">
    <property type="component" value="Unassembled WGS sequence"/>
</dbReference>
<reference evidence="2" key="1">
    <citation type="submission" date="2021-02" db="EMBL/GenBank/DDBJ databases">
        <authorList>
            <person name="Nowell W R."/>
        </authorList>
    </citation>
    <scope>NUCLEOTIDE SEQUENCE</scope>
</reference>
<accession>A0A814LVG7</accession>
<evidence type="ECO:0000313" key="5">
    <source>
        <dbReference type="Proteomes" id="UP000663829"/>
    </source>
</evidence>
<dbReference type="Proteomes" id="UP000682733">
    <property type="component" value="Unassembled WGS sequence"/>
</dbReference>
<dbReference type="Proteomes" id="UP000681722">
    <property type="component" value="Unassembled WGS sequence"/>
</dbReference>
<dbReference type="EMBL" id="CAJOBC010004649">
    <property type="protein sequence ID" value="CAF3835698.1"/>
    <property type="molecule type" value="Genomic_DNA"/>
</dbReference>
<evidence type="ECO:0000313" key="1">
    <source>
        <dbReference type="EMBL" id="CAF1002933.1"/>
    </source>
</evidence>
<protein>
    <submittedName>
        <fullName evidence="2">Uncharacterized protein</fullName>
    </submittedName>
</protein>
<dbReference type="Proteomes" id="UP000677228">
    <property type="component" value="Unassembled WGS sequence"/>
</dbReference>
<comment type="caution">
    <text evidence="2">The sequence shown here is derived from an EMBL/GenBank/DDBJ whole genome shotgun (WGS) entry which is preliminary data.</text>
</comment>
<dbReference type="AlphaFoldDB" id="A0A814LVG7"/>
<proteinExistence type="predicted"/>
<dbReference type="EMBL" id="CAJNOQ010004649">
    <property type="protein sequence ID" value="CAF1068296.1"/>
    <property type="molecule type" value="Genomic_DNA"/>
</dbReference>
<sequence>MAILRSSGLRASPNDRVKKIKDYYQSQSNEQFAPADISKSNELNDFENMKISDLNGKKLFLFDSLQPFKRALNFRARLA</sequence>
<evidence type="ECO:0000313" key="3">
    <source>
        <dbReference type="EMBL" id="CAF3772290.1"/>
    </source>
</evidence>
<gene>
    <name evidence="2" type="ORF">GPM918_LOCUS17139</name>
    <name evidence="1" type="ORF">OVA965_LOCUS14652</name>
    <name evidence="4" type="ORF">SRO942_LOCUS17138</name>
    <name evidence="3" type="ORF">TMI583_LOCUS14658</name>
</gene>
<evidence type="ECO:0000313" key="4">
    <source>
        <dbReference type="EMBL" id="CAF3835698.1"/>
    </source>
</evidence>
<dbReference type="EMBL" id="CAJOBA010006418">
    <property type="protein sequence ID" value="CAF3772290.1"/>
    <property type="molecule type" value="Genomic_DNA"/>
</dbReference>
<organism evidence="2 5">
    <name type="scientific">Didymodactylos carnosus</name>
    <dbReference type="NCBI Taxonomy" id="1234261"/>
    <lineage>
        <taxon>Eukaryota</taxon>
        <taxon>Metazoa</taxon>
        <taxon>Spiralia</taxon>
        <taxon>Gnathifera</taxon>
        <taxon>Rotifera</taxon>
        <taxon>Eurotatoria</taxon>
        <taxon>Bdelloidea</taxon>
        <taxon>Philodinida</taxon>
        <taxon>Philodinidae</taxon>
        <taxon>Didymodactylos</taxon>
    </lineage>
</organism>
<evidence type="ECO:0000313" key="2">
    <source>
        <dbReference type="EMBL" id="CAF1068296.1"/>
    </source>
</evidence>
<name>A0A814LVG7_9BILA</name>
<dbReference type="EMBL" id="CAJNOK010006409">
    <property type="protein sequence ID" value="CAF1002933.1"/>
    <property type="molecule type" value="Genomic_DNA"/>
</dbReference>